<gene>
    <name evidence="4" type="ORF">K450DRAFT_253751</name>
</gene>
<evidence type="ECO:0008006" key="6">
    <source>
        <dbReference type="Google" id="ProtNLM"/>
    </source>
</evidence>
<feature type="region of interest" description="Disordered" evidence="1">
    <location>
        <begin position="546"/>
        <end position="565"/>
    </location>
</feature>
<feature type="region of interest" description="Disordered" evidence="1">
    <location>
        <begin position="649"/>
        <end position="671"/>
    </location>
</feature>
<dbReference type="Proteomes" id="UP001206595">
    <property type="component" value="Unassembled WGS sequence"/>
</dbReference>
<dbReference type="InterPro" id="IPR000938">
    <property type="entry name" value="CAP-Gly_domain"/>
</dbReference>
<protein>
    <recommendedName>
        <fullName evidence="6">CAP-Gly domain-containing protein</fullName>
    </recommendedName>
</protein>
<feature type="domain" description="BTB" evidence="2">
    <location>
        <begin position="48"/>
        <end position="117"/>
    </location>
</feature>
<sequence length="779" mass="86924">MASAASPDTKRLAKPIHIQYLANLPQPPNDPVRYFLKLVLDDPTSWHADLQFVFGYYHVYVHKAVLFSRTNEEWRRIFLPELQPTTMSIKLDPDHSSYEHFKALVEFMYLGHLEAVKHLVGVAFRNDVTEFTRLELPGLEKNHESSDSQFKRHIETMGRDGVCSDIDIVVDHVHFPAHKFMLSVASPYFNAMFSGEFVEAAAAHIRLPSNVFSPDCLKAILRYIYTGEIEAFESNTTCPTEQVAPLPIQSISLNHLPSSLIAKQQSLYQLQRIWIGADYLGMTDTLCAQVLRNMYGILHKLDCVCQDCQSLIPQNLMFAHKNSIHALENALLRGLLSDPEKSVPTIWAHRHFAREITDTEMRQRLVAYTVARVHRHNAIQILYACFSASKSLTVKDPFIAWSPPSHSLISSLTSYATRHIAEHFLFFCTEYPTLLSCVDGITYTLDFLEFLLQRLLEDEMKDANAGILYQGIVLHLMCREAVQRNLNARSILNVARDMTVKYIERRLPEVKNSGSLNALDSTVLVALAEDLSVPYRTLSRTHSADKLPNGFFPGRRRSSSSSRSSLNQSSILVVRSSLSRSLDNQTLTTSQRISNAFSKRGWTRRGSAGSVASSAGSASMESAASLPTSLSGPSSPVLVPLPPSHTYDINSAGSSDVSVSPLTPPASPPLPCSNTATRASRLKFVLPPKPPHQSSYANGTYQGHALRLGMRVRLLRRTDDTVGTIRFIGEVDFADGTWVGVELDRRVGKNDGSVDEMRYFQTTANRGVFVKSEDLAVAL</sequence>
<keyword evidence="5" id="KW-1185">Reference proteome</keyword>
<feature type="domain" description="BTB" evidence="2">
    <location>
        <begin position="164"/>
        <end position="233"/>
    </location>
</feature>
<feature type="domain" description="CAP-Gly" evidence="3">
    <location>
        <begin position="729"/>
        <end position="771"/>
    </location>
</feature>
<dbReference type="Pfam" id="PF01302">
    <property type="entry name" value="CAP_GLY"/>
    <property type="match status" value="1"/>
</dbReference>
<dbReference type="CDD" id="cd18186">
    <property type="entry name" value="BTB_POZ_ZBTB_KLHL-like"/>
    <property type="match status" value="1"/>
</dbReference>
<dbReference type="AlphaFoldDB" id="A0AAD5E6D3"/>
<evidence type="ECO:0000313" key="5">
    <source>
        <dbReference type="Proteomes" id="UP001206595"/>
    </source>
</evidence>
<dbReference type="EMBL" id="MU620945">
    <property type="protein sequence ID" value="KAI8577121.1"/>
    <property type="molecule type" value="Genomic_DNA"/>
</dbReference>
<dbReference type="RefSeq" id="XP_051442125.1">
    <property type="nucleotide sequence ID" value="XM_051591088.1"/>
</dbReference>
<dbReference type="Gene3D" id="3.30.710.10">
    <property type="entry name" value="Potassium Channel Kv1.1, Chain A"/>
    <property type="match status" value="2"/>
</dbReference>
<dbReference type="Gene3D" id="2.30.30.190">
    <property type="entry name" value="CAP Gly-rich-like domain"/>
    <property type="match status" value="1"/>
</dbReference>
<organism evidence="4 5">
    <name type="scientific">Umbelopsis ramanniana AG</name>
    <dbReference type="NCBI Taxonomy" id="1314678"/>
    <lineage>
        <taxon>Eukaryota</taxon>
        <taxon>Fungi</taxon>
        <taxon>Fungi incertae sedis</taxon>
        <taxon>Mucoromycota</taxon>
        <taxon>Mucoromycotina</taxon>
        <taxon>Umbelopsidomycetes</taxon>
        <taxon>Umbelopsidales</taxon>
        <taxon>Umbelopsidaceae</taxon>
        <taxon>Umbelopsis</taxon>
    </lineage>
</organism>
<dbReference type="InterPro" id="IPR000210">
    <property type="entry name" value="BTB/POZ_dom"/>
</dbReference>
<dbReference type="GeneID" id="75916431"/>
<evidence type="ECO:0000256" key="1">
    <source>
        <dbReference type="SAM" id="MobiDB-lite"/>
    </source>
</evidence>
<dbReference type="SUPFAM" id="SSF54695">
    <property type="entry name" value="POZ domain"/>
    <property type="match status" value="2"/>
</dbReference>
<dbReference type="InterPro" id="IPR036859">
    <property type="entry name" value="CAP-Gly_dom_sf"/>
</dbReference>
<reference evidence="4" key="1">
    <citation type="submission" date="2021-06" db="EMBL/GenBank/DDBJ databases">
        <authorList>
            <consortium name="DOE Joint Genome Institute"/>
            <person name="Mondo S.J."/>
            <person name="Amses K.R."/>
            <person name="Simmons D.R."/>
            <person name="Longcore J.E."/>
            <person name="Seto K."/>
            <person name="Alves G.H."/>
            <person name="Bonds A.E."/>
            <person name="Quandt C.A."/>
            <person name="Davis W.J."/>
            <person name="Chang Y."/>
            <person name="Letcher P.M."/>
            <person name="Powell M.J."/>
            <person name="Kuo A."/>
            <person name="Labutti K."/>
            <person name="Pangilinan J."/>
            <person name="Andreopoulos W."/>
            <person name="Tritt A."/>
            <person name="Riley R."/>
            <person name="Hundley H."/>
            <person name="Johnson J."/>
            <person name="Lipzen A."/>
            <person name="Barry K."/>
            <person name="Berbee M.L."/>
            <person name="Buchler N.E."/>
            <person name="Grigoriev I.V."/>
            <person name="Spatafora J.W."/>
            <person name="Stajich J.E."/>
            <person name="James T.Y."/>
        </authorList>
    </citation>
    <scope>NUCLEOTIDE SEQUENCE</scope>
    <source>
        <strain evidence="4">AG</strain>
    </source>
</reference>
<dbReference type="SUPFAM" id="SSF74924">
    <property type="entry name" value="Cap-Gly domain"/>
    <property type="match status" value="1"/>
</dbReference>
<proteinExistence type="predicted"/>
<dbReference type="SMART" id="SM01052">
    <property type="entry name" value="CAP_GLY"/>
    <property type="match status" value="1"/>
</dbReference>
<dbReference type="SMART" id="SM00225">
    <property type="entry name" value="BTB"/>
    <property type="match status" value="1"/>
</dbReference>
<feature type="compositionally biased region" description="Pro residues" evidence="1">
    <location>
        <begin position="662"/>
        <end position="671"/>
    </location>
</feature>
<dbReference type="Pfam" id="PF00651">
    <property type="entry name" value="BTB"/>
    <property type="match status" value="1"/>
</dbReference>
<name>A0AAD5E6D3_UMBRA</name>
<dbReference type="PANTHER" id="PTHR24413">
    <property type="entry name" value="SPECKLE-TYPE POZ PROTEIN"/>
    <property type="match status" value="1"/>
</dbReference>
<comment type="caution">
    <text evidence="4">The sequence shown here is derived from an EMBL/GenBank/DDBJ whole genome shotgun (WGS) entry which is preliminary data.</text>
</comment>
<dbReference type="PROSITE" id="PS50245">
    <property type="entry name" value="CAP_GLY_2"/>
    <property type="match status" value="1"/>
</dbReference>
<dbReference type="InterPro" id="IPR011333">
    <property type="entry name" value="SKP1/BTB/POZ_sf"/>
</dbReference>
<reference evidence="4" key="2">
    <citation type="journal article" date="2022" name="Proc. Natl. Acad. Sci. U.S.A.">
        <title>Diploid-dominant life cycles characterize the early evolution of Fungi.</title>
        <authorList>
            <person name="Amses K.R."/>
            <person name="Simmons D.R."/>
            <person name="Longcore J.E."/>
            <person name="Mondo S.J."/>
            <person name="Seto K."/>
            <person name="Jeronimo G.H."/>
            <person name="Bonds A.E."/>
            <person name="Quandt C.A."/>
            <person name="Davis W.J."/>
            <person name="Chang Y."/>
            <person name="Federici B.A."/>
            <person name="Kuo A."/>
            <person name="LaButti K."/>
            <person name="Pangilinan J."/>
            <person name="Andreopoulos W."/>
            <person name="Tritt A."/>
            <person name="Riley R."/>
            <person name="Hundley H."/>
            <person name="Johnson J."/>
            <person name="Lipzen A."/>
            <person name="Barry K."/>
            <person name="Lang B.F."/>
            <person name="Cuomo C.A."/>
            <person name="Buchler N.E."/>
            <person name="Grigoriev I.V."/>
            <person name="Spatafora J.W."/>
            <person name="Stajich J.E."/>
            <person name="James T.Y."/>
        </authorList>
    </citation>
    <scope>NUCLEOTIDE SEQUENCE</scope>
    <source>
        <strain evidence="4">AG</strain>
    </source>
</reference>
<evidence type="ECO:0000313" key="4">
    <source>
        <dbReference type="EMBL" id="KAI8577121.1"/>
    </source>
</evidence>
<evidence type="ECO:0000259" key="3">
    <source>
        <dbReference type="PROSITE" id="PS50245"/>
    </source>
</evidence>
<accession>A0AAD5E6D3</accession>
<dbReference type="PROSITE" id="PS50097">
    <property type="entry name" value="BTB"/>
    <property type="match status" value="2"/>
</dbReference>
<evidence type="ECO:0000259" key="2">
    <source>
        <dbReference type="PROSITE" id="PS50097"/>
    </source>
</evidence>